<dbReference type="PANTHER" id="PTHR12286">
    <property type="entry name" value="SACCHAROPINE DEHYDROGENASE-LIKE OXIDOREDUCTASE"/>
    <property type="match status" value="1"/>
</dbReference>
<dbReference type="Gene3D" id="3.40.50.720">
    <property type="entry name" value="NAD(P)-binding Rossmann-like Domain"/>
    <property type="match status" value="1"/>
</dbReference>
<protein>
    <submittedName>
        <fullName evidence="4">Trans-acting enoyl reductase</fullName>
    </submittedName>
</protein>
<evidence type="ECO:0000259" key="3">
    <source>
        <dbReference type="Pfam" id="PF03435"/>
    </source>
</evidence>
<evidence type="ECO:0000313" key="5">
    <source>
        <dbReference type="Proteomes" id="UP000002035"/>
    </source>
</evidence>
<keyword evidence="2" id="KW-1133">Transmembrane helix</keyword>
<comment type="similarity">
    <text evidence="1">Belongs to the saccharopine dehydrogenase family.</text>
</comment>
<dbReference type="InterPro" id="IPR005097">
    <property type="entry name" value="Sacchrp_dh_NADP-bd"/>
</dbReference>
<keyword evidence="2" id="KW-0812">Transmembrane</keyword>
<evidence type="ECO:0000256" key="1">
    <source>
        <dbReference type="ARBA" id="ARBA00038048"/>
    </source>
</evidence>
<dbReference type="AlphaFoldDB" id="C5FMH1"/>
<dbReference type="InterPro" id="IPR036291">
    <property type="entry name" value="NAD(P)-bd_dom_sf"/>
</dbReference>
<gene>
    <name evidence="4" type="ORF">MCYG_03893</name>
</gene>
<evidence type="ECO:0000313" key="4">
    <source>
        <dbReference type="EMBL" id="EEQ31074.1"/>
    </source>
</evidence>
<organism evidence="4 5">
    <name type="scientific">Arthroderma otae (strain ATCC MYA-4605 / CBS 113480)</name>
    <name type="common">Microsporum canis</name>
    <dbReference type="NCBI Taxonomy" id="554155"/>
    <lineage>
        <taxon>Eukaryota</taxon>
        <taxon>Fungi</taxon>
        <taxon>Dikarya</taxon>
        <taxon>Ascomycota</taxon>
        <taxon>Pezizomycotina</taxon>
        <taxon>Eurotiomycetes</taxon>
        <taxon>Eurotiomycetidae</taxon>
        <taxon>Onygenales</taxon>
        <taxon>Arthrodermataceae</taxon>
        <taxon>Microsporum</taxon>
    </lineage>
</organism>
<dbReference type="VEuPathDB" id="FungiDB:MCYG_03893"/>
<dbReference type="InterPro" id="IPR051276">
    <property type="entry name" value="Saccharopine_DH-like_oxidrdct"/>
</dbReference>
<sequence length="409" mass="44669">MSSPRDLEIVLLGATGYTGKLCAEHIAKSLPTNLAWGIAGRSSEKLENLSTKLQALNKDRKPPELLPVQFNDAELKTLACKTKVVINCVGPYRKHSTPVVKACAENGTHYVDVTGEAPWVRDMVSRFHEVAKSTGAILISANGVESAPADLLTYVMAKSIKDQFGVVTDETTMSLYHIKGKFSGGTLSTVLDFFDNIDSQSSEPYCISLSKPAKPKSVSILRRIFGVHYVPDIGVGTTCVCEACDTAIVHRTSSLMPQLFNPDFRFWESMKTRNILTGLAVHFTLITAAVVLLLSPVRWLLPRYIYAPGEGVAEDDKAGFSIEYRGVSTAKQDKPGKKDIRILGSFRYDGCPYVLTGIFLAEAAIVLARSNRVGQDITAGYLTPASLEVEYIENLEKAGAHFKTTVLEQ</sequence>
<dbReference type="SUPFAM" id="SSF51735">
    <property type="entry name" value="NAD(P)-binding Rossmann-fold domains"/>
    <property type="match status" value="1"/>
</dbReference>
<dbReference type="GO" id="GO:0005739">
    <property type="term" value="C:mitochondrion"/>
    <property type="evidence" value="ECO:0007669"/>
    <property type="project" value="TreeGrafter"/>
</dbReference>
<proteinExistence type="inferred from homology"/>
<dbReference type="OrthoDB" id="10268090at2759"/>
<dbReference type="GO" id="GO:0005811">
    <property type="term" value="C:lipid droplet"/>
    <property type="evidence" value="ECO:0007669"/>
    <property type="project" value="TreeGrafter"/>
</dbReference>
<feature type="domain" description="Saccharopine dehydrogenase NADP binding" evidence="3">
    <location>
        <begin position="9"/>
        <end position="138"/>
    </location>
</feature>
<dbReference type="Pfam" id="PF03435">
    <property type="entry name" value="Sacchrp_dh_NADP"/>
    <property type="match status" value="1"/>
</dbReference>
<reference evidence="5" key="1">
    <citation type="journal article" date="2012" name="MBio">
        <title>Comparative genome analysis of Trichophyton rubrum and related dermatophytes reveals candidate genes involved in infection.</title>
        <authorList>
            <person name="Martinez D.A."/>
            <person name="Oliver B.G."/>
            <person name="Graeser Y."/>
            <person name="Goldberg J.M."/>
            <person name="Li W."/>
            <person name="Martinez-Rossi N.M."/>
            <person name="Monod M."/>
            <person name="Shelest E."/>
            <person name="Barton R.C."/>
            <person name="Birch E."/>
            <person name="Brakhage A.A."/>
            <person name="Chen Z."/>
            <person name="Gurr S.J."/>
            <person name="Heiman D."/>
            <person name="Heitman J."/>
            <person name="Kosti I."/>
            <person name="Rossi A."/>
            <person name="Saif S."/>
            <person name="Samalova M."/>
            <person name="Saunders C.W."/>
            <person name="Shea T."/>
            <person name="Summerbell R.C."/>
            <person name="Xu J."/>
            <person name="Young S."/>
            <person name="Zeng Q."/>
            <person name="Birren B.W."/>
            <person name="Cuomo C.A."/>
            <person name="White T.C."/>
        </authorList>
    </citation>
    <scope>NUCLEOTIDE SEQUENCE [LARGE SCALE GENOMIC DNA]</scope>
    <source>
        <strain evidence="5">ATCC MYA-4605 / CBS 113480</strain>
    </source>
</reference>
<feature type="transmembrane region" description="Helical" evidence="2">
    <location>
        <begin position="275"/>
        <end position="294"/>
    </location>
</feature>
<dbReference type="GO" id="GO:0009247">
    <property type="term" value="P:glycolipid biosynthetic process"/>
    <property type="evidence" value="ECO:0007669"/>
    <property type="project" value="TreeGrafter"/>
</dbReference>
<dbReference type="OMA" id="YVARMEQ"/>
<dbReference type="Proteomes" id="UP000002035">
    <property type="component" value="Unassembled WGS sequence"/>
</dbReference>
<name>C5FMH1_ARTOC</name>
<keyword evidence="2" id="KW-0472">Membrane</keyword>
<dbReference type="PANTHER" id="PTHR12286:SF5">
    <property type="entry name" value="SACCHAROPINE DEHYDROGENASE-LIKE OXIDOREDUCTASE"/>
    <property type="match status" value="1"/>
</dbReference>
<keyword evidence="5" id="KW-1185">Reference proteome</keyword>
<dbReference type="HOGENOM" id="CLU_031002_0_1_1"/>
<dbReference type="GeneID" id="9229711"/>
<accession>C5FMH1</accession>
<dbReference type="eggNOG" id="KOG2733">
    <property type="taxonomic scope" value="Eukaryota"/>
</dbReference>
<dbReference type="GO" id="GO:0005886">
    <property type="term" value="C:plasma membrane"/>
    <property type="evidence" value="ECO:0007669"/>
    <property type="project" value="TreeGrafter"/>
</dbReference>
<dbReference type="EMBL" id="DS995703">
    <property type="protein sequence ID" value="EEQ31074.1"/>
    <property type="molecule type" value="Genomic_DNA"/>
</dbReference>
<dbReference type="RefSeq" id="XP_002848387.1">
    <property type="nucleotide sequence ID" value="XM_002848341.1"/>
</dbReference>
<evidence type="ECO:0000256" key="2">
    <source>
        <dbReference type="SAM" id="Phobius"/>
    </source>
</evidence>